<dbReference type="InterPro" id="IPR036291">
    <property type="entry name" value="NAD(P)-bd_dom_sf"/>
</dbReference>
<dbReference type="InterPro" id="IPR050223">
    <property type="entry name" value="D-isomer_2-hydroxyacid_DH"/>
</dbReference>
<sequence>MKILITAELPFDIEGYLKGHELDYNKGKQLSAKELAKRAEDADGIISMLSDKIDRELMESCKNLKVVANYAVGYNNIDVQAASELGITVCNTPDVLTQTTAELGFALMITAARRVSEGDAFTRNKKFKGWEADLFLGMDMHGKTLGVFGFGRIGQAVAQMASGFNMDIIYSSRTKKHQAELLTGASRVSFDDLVRQSDFLIITAPSTPETHHKFTLETFVQMKSSAVLVNIGRGDIIKERDLVKALENKLIFAAGLDVYEDEPKIDAGLFKLSNAVLAPHIGSGSFATREAMAKMCCDAVTSVFKDEKPACALN</sequence>
<evidence type="ECO:0000313" key="6">
    <source>
        <dbReference type="EMBL" id="ADD69024.1"/>
    </source>
</evidence>
<evidence type="ECO:0000259" key="5">
    <source>
        <dbReference type="Pfam" id="PF02826"/>
    </source>
</evidence>
<proteinExistence type="inferred from homology"/>
<dbReference type="RefSeq" id="WP_013011526.1">
    <property type="nucleotide sequence ID" value="NC_013943.1"/>
</dbReference>
<evidence type="ECO:0000256" key="2">
    <source>
        <dbReference type="ARBA" id="ARBA00023002"/>
    </source>
</evidence>
<dbReference type="PANTHER" id="PTHR10996">
    <property type="entry name" value="2-HYDROXYACID DEHYDROGENASE-RELATED"/>
    <property type="match status" value="1"/>
</dbReference>
<dbReference type="GO" id="GO:0051287">
    <property type="term" value="F:NAD binding"/>
    <property type="evidence" value="ECO:0007669"/>
    <property type="project" value="InterPro"/>
</dbReference>
<dbReference type="GO" id="GO:0016618">
    <property type="term" value="F:hydroxypyruvate reductase [NAD(P)H] activity"/>
    <property type="evidence" value="ECO:0007669"/>
    <property type="project" value="TreeGrafter"/>
</dbReference>
<dbReference type="EMBL" id="CP001968">
    <property type="protein sequence ID" value="ADD69024.1"/>
    <property type="molecule type" value="Genomic_DNA"/>
</dbReference>
<dbReference type="InParanoid" id="D4H301"/>
<dbReference type="OrthoDB" id="9805416at2"/>
<organism evidence="6 7">
    <name type="scientific">Denitrovibrio acetiphilus (strain DSM 12809 / NBRC 114555 / N2460)</name>
    <dbReference type="NCBI Taxonomy" id="522772"/>
    <lineage>
        <taxon>Bacteria</taxon>
        <taxon>Pseudomonadati</taxon>
        <taxon>Deferribacterota</taxon>
        <taxon>Deferribacteres</taxon>
        <taxon>Deferribacterales</taxon>
        <taxon>Geovibrionaceae</taxon>
        <taxon>Denitrovibrio</taxon>
    </lineage>
</organism>
<comment type="similarity">
    <text evidence="1 3">Belongs to the D-isomer specific 2-hydroxyacid dehydrogenase family.</text>
</comment>
<dbReference type="SUPFAM" id="SSF52283">
    <property type="entry name" value="Formate/glycerate dehydrogenase catalytic domain-like"/>
    <property type="match status" value="1"/>
</dbReference>
<dbReference type="Gene3D" id="3.40.50.720">
    <property type="entry name" value="NAD(P)-binding Rossmann-like Domain"/>
    <property type="match status" value="2"/>
</dbReference>
<dbReference type="CDD" id="cd05301">
    <property type="entry name" value="GDH"/>
    <property type="match status" value="1"/>
</dbReference>
<evidence type="ECO:0000259" key="4">
    <source>
        <dbReference type="Pfam" id="PF00389"/>
    </source>
</evidence>
<dbReference type="Proteomes" id="UP000002012">
    <property type="component" value="Chromosome"/>
</dbReference>
<dbReference type="Pfam" id="PF00389">
    <property type="entry name" value="2-Hacid_dh"/>
    <property type="match status" value="1"/>
</dbReference>
<dbReference type="FunCoup" id="D4H301">
    <property type="interactions" value="314"/>
</dbReference>
<dbReference type="InterPro" id="IPR006140">
    <property type="entry name" value="D-isomer_DH_NAD-bd"/>
</dbReference>
<dbReference type="FunFam" id="3.40.50.720:FF:000462">
    <property type="entry name" value="Glyoxylate reductase (NADP+)"/>
    <property type="match status" value="1"/>
</dbReference>
<gene>
    <name evidence="6" type="ordered locus">Dacet_2262</name>
</gene>
<dbReference type="SUPFAM" id="SSF51735">
    <property type="entry name" value="NAD(P)-binding Rossmann-fold domains"/>
    <property type="match status" value="1"/>
</dbReference>
<name>D4H301_DENA2</name>
<dbReference type="STRING" id="522772.Dacet_2262"/>
<keyword evidence="7" id="KW-1185">Reference proteome</keyword>
<protein>
    <submittedName>
        <fullName evidence="6">D-isomer specific 2-hydroxyacid dehydrogenase NAD-binding protein</fullName>
    </submittedName>
</protein>
<feature type="domain" description="D-isomer specific 2-hydroxyacid dehydrogenase NAD-binding" evidence="5">
    <location>
        <begin position="105"/>
        <end position="282"/>
    </location>
</feature>
<dbReference type="KEGG" id="dap:Dacet_2262"/>
<dbReference type="HOGENOM" id="CLU_019796_1_2_0"/>
<feature type="domain" description="D-isomer specific 2-hydroxyacid dehydrogenase catalytic" evidence="4">
    <location>
        <begin position="14"/>
        <end position="303"/>
    </location>
</feature>
<evidence type="ECO:0000313" key="7">
    <source>
        <dbReference type="Proteomes" id="UP000002012"/>
    </source>
</evidence>
<keyword evidence="2 3" id="KW-0560">Oxidoreductase</keyword>
<dbReference type="PANTHER" id="PTHR10996:SF283">
    <property type="entry name" value="GLYOXYLATE_HYDROXYPYRUVATE REDUCTASE B"/>
    <property type="match status" value="1"/>
</dbReference>
<evidence type="ECO:0000256" key="3">
    <source>
        <dbReference type="RuleBase" id="RU003719"/>
    </source>
</evidence>
<dbReference type="GO" id="GO:0030267">
    <property type="term" value="F:glyoxylate reductase (NADPH) activity"/>
    <property type="evidence" value="ECO:0007669"/>
    <property type="project" value="TreeGrafter"/>
</dbReference>
<dbReference type="eggNOG" id="COG1052">
    <property type="taxonomic scope" value="Bacteria"/>
</dbReference>
<dbReference type="GO" id="GO:0005829">
    <property type="term" value="C:cytosol"/>
    <property type="evidence" value="ECO:0007669"/>
    <property type="project" value="TreeGrafter"/>
</dbReference>
<dbReference type="Pfam" id="PF02826">
    <property type="entry name" value="2-Hacid_dh_C"/>
    <property type="match status" value="1"/>
</dbReference>
<dbReference type="AlphaFoldDB" id="D4H301"/>
<evidence type="ECO:0000256" key="1">
    <source>
        <dbReference type="ARBA" id="ARBA00005854"/>
    </source>
</evidence>
<accession>D4H301</accession>
<dbReference type="InterPro" id="IPR006139">
    <property type="entry name" value="D-isomer_2_OHA_DH_cat_dom"/>
</dbReference>
<dbReference type="PaxDb" id="522772-Dacet_2262"/>
<reference evidence="6 7" key="1">
    <citation type="journal article" date="2010" name="Stand. Genomic Sci.">
        <title>Complete genome sequence of Denitrovibrio acetiphilus type strain (N2460).</title>
        <authorList>
            <person name="Kiss H."/>
            <person name="Lang E."/>
            <person name="Lapidus A."/>
            <person name="Copeland A."/>
            <person name="Nolan M."/>
            <person name="Glavina Del Rio T."/>
            <person name="Chen F."/>
            <person name="Lucas S."/>
            <person name="Tice H."/>
            <person name="Cheng J.F."/>
            <person name="Han C."/>
            <person name="Goodwin L."/>
            <person name="Pitluck S."/>
            <person name="Liolios K."/>
            <person name="Pati A."/>
            <person name="Ivanova N."/>
            <person name="Mavromatis K."/>
            <person name="Chen A."/>
            <person name="Palaniappan K."/>
            <person name="Land M."/>
            <person name="Hauser L."/>
            <person name="Chang Y.J."/>
            <person name="Jeffries C.D."/>
            <person name="Detter J.C."/>
            <person name="Brettin T."/>
            <person name="Spring S."/>
            <person name="Rohde M."/>
            <person name="Goker M."/>
            <person name="Woyke T."/>
            <person name="Bristow J."/>
            <person name="Eisen J.A."/>
            <person name="Markowitz V."/>
            <person name="Hugenholtz P."/>
            <person name="Kyrpides N.C."/>
            <person name="Klenk H.P."/>
        </authorList>
    </citation>
    <scope>NUCLEOTIDE SEQUENCE [LARGE SCALE GENOMIC DNA]</scope>
    <source>
        <strain evidence="7">DSM 12809 / NBRC 114555 / N2460</strain>
    </source>
</reference>